<evidence type="ECO:0000256" key="1">
    <source>
        <dbReference type="SAM" id="MobiDB-lite"/>
    </source>
</evidence>
<reference evidence="2 3" key="1">
    <citation type="submission" date="2023-05" db="EMBL/GenBank/DDBJ databases">
        <title>Actinoplanes sp. NEAU-A12 genome sequencing.</title>
        <authorList>
            <person name="Wang Z.-S."/>
        </authorList>
    </citation>
    <scope>NUCLEOTIDE SEQUENCE [LARGE SCALE GENOMIC DNA]</scope>
    <source>
        <strain evidence="2 3">NEAU-A12</strain>
    </source>
</reference>
<feature type="region of interest" description="Disordered" evidence="1">
    <location>
        <begin position="1"/>
        <end position="37"/>
    </location>
</feature>
<gene>
    <name evidence="2" type="ORF">QLQ12_19260</name>
</gene>
<comment type="caution">
    <text evidence="2">The sequence shown here is derived from an EMBL/GenBank/DDBJ whole genome shotgun (WGS) entry which is preliminary data.</text>
</comment>
<dbReference type="Proteomes" id="UP001241758">
    <property type="component" value="Unassembled WGS sequence"/>
</dbReference>
<evidence type="ECO:0008006" key="4">
    <source>
        <dbReference type="Google" id="ProtNLM"/>
    </source>
</evidence>
<sequence>MATITQRIQAFLTSPRGRQLTEQGRRQLAKPENQQKLRGLLARFQGRGHRR</sequence>
<evidence type="ECO:0000313" key="2">
    <source>
        <dbReference type="EMBL" id="MDI6100753.1"/>
    </source>
</evidence>
<name>A0ABT6WLY8_9ACTN</name>
<organism evidence="2 3">
    <name type="scientific">Actinoplanes sandaracinus</name>
    <dbReference type="NCBI Taxonomy" id="3045177"/>
    <lineage>
        <taxon>Bacteria</taxon>
        <taxon>Bacillati</taxon>
        <taxon>Actinomycetota</taxon>
        <taxon>Actinomycetes</taxon>
        <taxon>Micromonosporales</taxon>
        <taxon>Micromonosporaceae</taxon>
        <taxon>Actinoplanes</taxon>
    </lineage>
</organism>
<dbReference type="EMBL" id="JASCTH010000012">
    <property type="protein sequence ID" value="MDI6100753.1"/>
    <property type="molecule type" value="Genomic_DNA"/>
</dbReference>
<dbReference type="RefSeq" id="WP_282761782.1">
    <property type="nucleotide sequence ID" value="NZ_JASCTH010000012.1"/>
</dbReference>
<feature type="compositionally biased region" description="Polar residues" evidence="1">
    <location>
        <begin position="1"/>
        <end position="12"/>
    </location>
</feature>
<accession>A0ABT6WLY8</accession>
<proteinExistence type="predicted"/>
<protein>
    <recommendedName>
        <fullName evidence="4">HTH lysR-type domain-containing protein</fullName>
    </recommendedName>
</protein>
<evidence type="ECO:0000313" key="3">
    <source>
        <dbReference type="Proteomes" id="UP001241758"/>
    </source>
</evidence>
<keyword evidence="3" id="KW-1185">Reference proteome</keyword>